<dbReference type="Proteomes" id="UP000756346">
    <property type="component" value="Unassembled WGS sequence"/>
</dbReference>
<evidence type="ECO:0008006" key="4">
    <source>
        <dbReference type="Google" id="ProtNLM"/>
    </source>
</evidence>
<proteinExistence type="predicted"/>
<dbReference type="AlphaFoldDB" id="A0A9P9BL00"/>
<feature type="chain" id="PRO_5040241757" description="Glycosyltransferase family 31 protein" evidence="1">
    <location>
        <begin position="29"/>
        <end position="507"/>
    </location>
</feature>
<evidence type="ECO:0000313" key="2">
    <source>
        <dbReference type="EMBL" id="KAH7024384.1"/>
    </source>
</evidence>
<dbReference type="RefSeq" id="XP_046007932.1">
    <property type="nucleotide sequence ID" value="XM_046157127.1"/>
</dbReference>
<protein>
    <recommendedName>
        <fullName evidence="4">Glycosyltransferase family 31 protein</fullName>
    </recommendedName>
</protein>
<name>A0A9P9BL00_9PEZI</name>
<dbReference type="InterPro" id="IPR006740">
    <property type="entry name" value="DUF604"/>
</dbReference>
<dbReference type="EMBL" id="JAGTJQ010000009">
    <property type="protein sequence ID" value="KAH7024384.1"/>
    <property type="molecule type" value="Genomic_DNA"/>
</dbReference>
<sequence>MTTIATLSITITTLLVLLWCQTAPDGSRAPFGSILSILSTPAPQHELFGIRGFASDVEVAFIDIHFDQTRDEQSIPLVQGLGSNMAPFTTFQLASAPMTNSSLSPEAYISKHVGTRHRVTAKIPQITRPVDASHMIFGLSTSLGRIPETIRNLKHWAAHTNARFLIVVAPHNPAASSPAEPTIPEAEALFAAAGIPHVTFLETADDWIDAYIGLIAPLHAAVEPGLTRWVAWIDDDTFFPRLSALTAALDSRFDPSRPQYVGQLSEYFPHTAGGGMIAFGGAGIFVSVPLLEQIAPHAGVCYKHRRKGAYTGGDFRLADCIHRYTATKLSVLQGLSQLSLKGDASGFYEAEREQPLSVHHWKSWHHVDVPGVARVAEVCGDACVLQHFRLGGGGWAMTNGFSIVKHGAGYGRLMRDDEFDKLEQEEEKAGTDVEVSGVMEKTWDTSRWDAADAWEFSLAPLADKDAGKKQYLMEKMDRDDEGNMVVDYVLRERGVGRGLIRVRLMAA</sequence>
<keyword evidence="3" id="KW-1185">Reference proteome</keyword>
<organism evidence="2 3">
    <name type="scientific">Microdochium trichocladiopsis</name>
    <dbReference type="NCBI Taxonomy" id="1682393"/>
    <lineage>
        <taxon>Eukaryota</taxon>
        <taxon>Fungi</taxon>
        <taxon>Dikarya</taxon>
        <taxon>Ascomycota</taxon>
        <taxon>Pezizomycotina</taxon>
        <taxon>Sordariomycetes</taxon>
        <taxon>Xylariomycetidae</taxon>
        <taxon>Xylariales</taxon>
        <taxon>Microdochiaceae</taxon>
        <taxon>Microdochium</taxon>
    </lineage>
</organism>
<keyword evidence="1" id="KW-0732">Signal</keyword>
<dbReference type="GeneID" id="70186673"/>
<reference evidence="2" key="1">
    <citation type="journal article" date="2021" name="Nat. Commun.">
        <title>Genetic determinants of endophytism in the Arabidopsis root mycobiome.</title>
        <authorList>
            <person name="Mesny F."/>
            <person name="Miyauchi S."/>
            <person name="Thiergart T."/>
            <person name="Pickel B."/>
            <person name="Atanasova L."/>
            <person name="Karlsson M."/>
            <person name="Huettel B."/>
            <person name="Barry K.W."/>
            <person name="Haridas S."/>
            <person name="Chen C."/>
            <person name="Bauer D."/>
            <person name="Andreopoulos W."/>
            <person name="Pangilinan J."/>
            <person name="LaButti K."/>
            <person name="Riley R."/>
            <person name="Lipzen A."/>
            <person name="Clum A."/>
            <person name="Drula E."/>
            <person name="Henrissat B."/>
            <person name="Kohler A."/>
            <person name="Grigoriev I.V."/>
            <person name="Martin F.M."/>
            <person name="Hacquard S."/>
        </authorList>
    </citation>
    <scope>NUCLEOTIDE SEQUENCE</scope>
    <source>
        <strain evidence="2">MPI-CAGE-CH-0230</strain>
    </source>
</reference>
<accession>A0A9P9BL00</accession>
<evidence type="ECO:0000256" key="1">
    <source>
        <dbReference type="SAM" id="SignalP"/>
    </source>
</evidence>
<dbReference type="Pfam" id="PF04646">
    <property type="entry name" value="DUF604"/>
    <property type="match status" value="1"/>
</dbReference>
<dbReference type="Gene3D" id="3.90.550.50">
    <property type="match status" value="1"/>
</dbReference>
<feature type="signal peptide" evidence="1">
    <location>
        <begin position="1"/>
        <end position="28"/>
    </location>
</feature>
<comment type="caution">
    <text evidence="2">The sequence shown here is derived from an EMBL/GenBank/DDBJ whole genome shotgun (WGS) entry which is preliminary data.</text>
</comment>
<dbReference type="PANTHER" id="PTHR10811">
    <property type="entry name" value="FRINGE-RELATED"/>
    <property type="match status" value="1"/>
</dbReference>
<evidence type="ECO:0000313" key="3">
    <source>
        <dbReference type="Proteomes" id="UP000756346"/>
    </source>
</evidence>
<gene>
    <name evidence="2" type="ORF">B0I36DRAFT_352625</name>
</gene>
<dbReference type="OrthoDB" id="414175at2759"/>